<comment type="caution">
    <text evidence="2">The sequence shown here is derived from an EMBL/GenBank/DDBJ whole genome shotgun (WGS) entry which is preliminary data.</text>
</comment>
<feature type="region of interest" description="Disordered" evidence="1">
    <location>
        <begin position="1"/>
        <end position="69"/>
    </location>
</feature>
<evidence type="ECO:0000313" key="2">
    <source>
        <dbReference type="EMBL" id="KAF6447671.1"/>
    </source>
</evidence>
<keyword evidence="3" id="KW-1185">Reference proteome</keyword>
<name>A0A7J8FJD2_ROUAE</name>
<feature type="compositionally biased region" description="Basic and acidic residues" evidence="1">
    <location>
        <begin position="32"/>
        <end position="42"/>
    </location>
</feature>
<protein>
    <submittedName>
        <fullName evidence="2">Uncharacterized protein</fullName>
    </submittedName>
</protein>
<feature type="compositionally biased region" description="Basic residues" evidence="1">
    <location>
        <begin position="46"/>
        <end position="60"/>
    </location>
</feature>
<accession>A0A7J8FJD2</accession>
<evidence type="ECO:0000313" key="3">
    <source>
        <dbReference type="Proteomes" id="UP000593571"/>
    </source>
</evidence>
<feature type="compositionally biased region" description="Low complexity" evidence="1">
    <location>
        <begin position="17"/>
        <end position="30"/>
    </location>
</feature>
<feature type="region of interest" description="Disordered" evidence="1">
    <location>
        <begin position="118"/>
        <end position="137"/>
    </location>
</feature>
<sequence>MTTTEVTSLRAEGGPSAAGSVRSGARVRSGAGRREPRQESKTRQGGWHRTRKLPRGRGHQRQSEKAARPKGEHICESYLYIYITVRVNIPGNMKHSHDSIENGRVNEKAGLEMVRGTGRFPKGDAQAASGDVRRSWPPLIRNGPAGALADPVAGTRDVFTFTPSVHHCLLPNWAANARLTAIRLT</sequence>
<dbReference type="Proteomes" id="UP000593571">
    <property type="component" value="Unassembled WGS sequence"/>
</dbReference>
<organism evidence="2 3">
    <name type="scientific">Rousettus aegyptiacus</name>
    <name type="common">Egyptian fruit bat</name>
    <name type="synonym">Pteropus aegyptiacus</name>
    <dbReference type="NCBI Taxonomy" id="9407"/>
    <lineage>
        <taxon>Eukaryota</taxon>
        <taxon>Metazoa</taxon>
        <taxon>Chordata</taxon>
        <taxon>Craniata</taxon>
        <taxon>Vertebrata</taxon>
        <taxon>Euteleostomi</taxon>
        <taxon>Mammalia</taxon>
        <taxon>Eutheria</taxon>
        <taxon>Laurasiatheria</taxon>
        <taxon>Chiroptera</taxon>
        <taxon>Yinpterochiroptera</taxon>
        <taxon>Pteropodoidea</taxon>
        <taxon>Pteropodidae</taxon>
        <taxon>Rousettinae</taxon>
        <taxon>Rousettus</taxon>
    </lineage>
</organism>
<dbReference type="AlphaFoldDB" id="A0A7J8FJD2"/>
<proteinExistence type="predicted"/>
<reference evidence="2 3" key="1">
    <citation type="journal article" date="2020" name="Nature">
        <title>Six reference-quality genomes reveal evolution of bat adaptations.</title>
        <authorList>
            <person name="Jebb D."/>
            <person name="Huang Z."/>
            <person name="Pippel M."/>
            <person name="Hughes G.M."/>
            <person name="Lavrichenko K."/>
            <person name="Devanna P."/>
            <person name="Winkler S."/>
            <person name="Jermiin L.S."/>
            <person name="Skirmuntt E.C."/>
            <person name="Katzourakis A."/>
            <person name="Burkitt-Gray L."/>
            <person name="Ray D.A."/>
            <person name="Sullivan K.A.M."/>
            <person name="Roscito J.G."/>
            <person name="Kirilenko B.M."/>
            <person name="Davalos L.M."/>
            <person name="Corthals A.P."/>
            <person name="Power M.L."/>
            <person name="Jones G."/>
            <person name="Ransome R.D."/>
            <person name="Dechmann D.K.N."/>
            <person name="Locatelli A.G."/>
            <person name="Puechmaille S.J."/>
            <person name="Fedrigo O."/>
            <person name="Jarvis E.D."/>
            <person name="Hiller M."/>
            <person name="Vernes S.C."/>
            <person name="Myers E.W."/>
            <person name="Teeling E.C."/>
        </authorList>
    </citation>
    <scope>NUCLEOTIDE SEQUENCE [LARGE SCALE GENOMIC DNA]</scope>
    <source>
        <strain evidence="2">MRouAeg1</strain>
        <tissue evidence="2">Muscle</tissue>
    </source>
</reference>
<dbReference type="EMBL" id="JACASE010000007">
    <property type="protein sequence ID" value="KAF6447671.1"/>
    <property type="molecule type" value="Genomic_DNA"/>
</dbReference>
<evidence type="ECO:0000256" key="1">
    <source>
        <dbReference type="SAM" id="MobiDB-lite"/>
    </source>
</evidence>
<gene>
    <name evidence="2" type="ORF">HJG63_012055</name>
</gene>